<name>A0A9P4QRR3_9PLEO</name>
<keyword evidence="3" id="KW-1185">Reference proteome</keyword>
<dbReference type="OrthoDB" id="1263307at2759"/>
<feature type="domain" description="AB hydrolase-1" evidence="1">
    <location>
        <begin position="7"/>
        <end position="246"/>
    </location>
</feature>
<dbReference type="EMBL" id="ML996195">
    <property type="protein sequence ID" value="KAF2731454.1"/>
    <property type="molecule type" value="Genomic_DNA"/>
</dbReference>
<reference evidence="2" key="1">
    <citation type="journal article" date="2020" name="Stud. Mycol.">
        <title>101 Dothideomycetes genomes: a test case for predicting lifestyles and emergence of pathogens.</title>
        <authorList>
            <person name="Haridas S."/>
            <person name="Albert R."/>
            <person name="Binder M."/>
            <person name="Bloem J."/>
            <person name="Labutti K."/>
            <person name="Salamov A."/>
            <person name="Andreopoulos B."/>
            <person name="Baker S."/>
            <person name="Barry K."/>
            <person name="Bills G."/>
            <person name="Bluhm B."/>
            <person name="Cannon C."/>
            <person name="Castanera R."/>
            <person name="Culley D."/>
            <person name="Daum C."/>
            <person name="Ezra D."/>
            <person name="Gonzalez J."/>
            <person name="Henrissat B."/>
            <person name="Kuo A."/>
            <person name="Liang C."/>
            <person name="Lipzen A."/>
            <person name="Lutzoni F."/>
            <person name="Magnuson J."/>
            <person name="Mondo S."/>
            <person name="Nolan M."/>
            <person name="Ohm R."/>
            <person name="Pangilinan J."/>
            <person name="Park H.-J."/>
            <person name="Ramirez L."/>
            <person name="Alfaro M."/>
            <person name="Sun H."/>
            <person name="Tritt A."/>
            <person name="Yoshinaga Y."/>
            <person name="Zwiers L.-H."/>
            <person name="Turgeon B."/>
            <person name="Goodwin S."/>
            <person name="Spatafora J."/>
            <person name="Crous P."/>
            <person name="Grigoriev I."/>
        </authorList>
    </citation>
    <scope>NUCLEOTIDE SEQUENCE</scope>
    <source>
        <strain evidence="2">CBS 125425</strain>
    </source>
</reference>
<dbReference type="Proteomes" id="UP000799444">
    <property type="component" value="Unassembled WGS sequence"/>
</dbReference>
<dbReference type="PANTHER" id="PTHR37017">
    <property type="entry name" value="AB HYDROLASE-1 DOMAIN-CONTAINING PROTEIN-RELATED"/>
    <property type="match status" value="1"/>
</dbReference>
<gene>
    <name evidence="2" type="ORF">EJ04DRAFT_367923</name>
</gene>
<evidence type="ECO:0000313" key="2">
    <source>
        <dbReference type="EMBL" id="KAF2731454.1"/>
    </source>
</evidence>
<dbReference type="InterPro" id="IPR000073">
    <property type="entry name" value="AB_hydrolase_1"/>
</dbReference>
<dbReference type="Pfam" id="PF12697">
    <property type="entry name" value="Abhydrolase_6"/>
    <property type="match status" value="1"/>
</dbReference>
<dbReference type="PANTHER" id="PTHR37017:SF11">
    <property type="entry name" value="ESTERASE_LIPASE_THIOESTERASE DOMAIN-CONTAINING PROTEIN"/>
    <property type="match status" value="1"/>
</dbReference>
<comment type="caution">
    <text evidence="2">The sequence shown here is derived from an EMBL/GenBank/DDBJ whole genome shotgun (WGS) entry which is preliminary data.</text>
</comment>
<dbReference type="Gene3D" id="3.40.50.1820">
    <property type="entry name" value="alpha/beta hydrolase"/>
    <property type="match status" value="1"/>
</dbReference>
<dbReference type="InterPro" id="IPR029058">
    <property type="entry name" value="AB_hydrolase_fold"/>
</dbReference>
<dbReference type="AlphaFoldDB" id="A0A9P4QRR3"/>
<dbReference type="SUPFAM" id="SSF53474">
    <property type="entry name" value="alpha/beta-Hydrolases"/>
    <property type="match status" value="1"/>
</dbReference>
<organism evidence="2 3">
    <name type="scientific">Polyplosphaeria fusca</name>
    <dbReference type="NCBI Taxonomy" id="682080"/>
    <lineage>
        <taxon>Eukaryota</taxon>
        <taxon>Fungi</taxon>
        <taxon>Dikarya</taxon>
        <taxon>Ascomycota</taxon>
        <taxon>Pezizomycotina</taxon>
        <taxon>Dothideomycetes</taxon>
        <taxon>Pleosporomycetidae</taxon>
        <taxon>Pleosporales</taxon>
        <taxon>Tetraplosphaeriaceae</taxon>
        <taxon>Polyplosphaeria</taxon>
    </lineage>
</organism>
<proteinExistence type="predicted"/>
<evidence type="ECO:0000313" key="3">
    <source>
        <dbReference type="Proteomes" id="UP000799444"/>
    </source>
</evidence>
<sequence length="256" mass="27873">MSPKPTFLLIHGAWHTPHCWTRLTPLLTAAGHQVLAPQMPTSGSVPPVRTWDADITTICDAVRSLAQQGRDIVVVLHSNAGITGSTALHGFDKASCAAQGWSGGVVRIVYVAAFMVPEGFRHSTPGTRENVVSEMQVDMEGFVMTVAPEHVKGLMYQDLSDEEVGEVVPTLVPQSLASLYGTTEFAAWRSIPTTYVVTLGDAPSTLVAMRHLIKAAKESEPNMVDTVIEEEVGHAPFWSKPEWCARMLIEQAERKD</sequence>
<accession>A0A9P4QRR3</accession>
<protein>
    <submittedName>
        <fullName evidence="2">Alpha/beta-hydrolase</fullName>
    </submittedName>
</protein>
<evidence type="ECO:0000259" key="1">
    <source>
        <dbReference type="Pfam" id="PF12697"/>
    </source>
</evidence>
<dbReference type="InterPro" id="IPR052897">
    <property type="entry name" value="Sec-Metab_Biosynth_Hydrolase"/>
</dbReference>